<dbReference type="Pfam" id="PF16472">
    <property type="entry name" value="DUF5050"/>
    <property type="match status" value="1"/>
</dbReference>
<keyword evidence="4" id="KW-1185">Reference proteome</keyword>
<organism evidence="3 4">
    <name type="scientific">Clostridium fermenticellae</name>
    <dbReference type="NCBI Taxonomy" id="2068654"/>
    <lineage>
        <taxon>Bacteria</taxon>
        <taxon>Bacillati</taxon>
        <taxon>Bacillota</taxon>
        <taxon>Clostridia</taxon>
        <taxon>Eubacteriales</taxon>
        <taxon>Clostridiaceae</taxon>
        <taxon>Clostridium</taxon>
    </lineage>
</organism>
<evidence type="ECO:0000259" key="2">
    <source>
        <dbReference type="Pfam" id="PF16472"/>
    </source>
</evidence>
<dbReference type="OrthoDB" id="27389at2"/>
<dbReference type="Proteomes" id="UP000266301">
    <property type="component" value="Chromosome"/>
</dbReference>
<dbReference type="AlphaFoldDB" id="A0A386H2R6"/>
<dbReference type="SUPFAM" id="SSF63825">
    <property type="entry name" value="YWTD domain"/>
    <property type="match status" value="1"/>
</dbReference>
<dbReference type="RefSeq" id="WP_119971014.1">
    <property type="nucleotide sequence ID" value="NZ_CP032416.1"/>
</dbReference>
<dbReference type="Gene3D" id="2.120.10.30">
    <property type="entry name" value="TolB, C-terminal domain"/>
    <property type="match status" value="1"/>
</dbReference>
<evidence type="ECO:0000313" key="3">
    <source>
        <dbReference type="EMBL" id="AYD39956.1"/>
    </source>
</evidence>
<dbReference type="PANTHER" id="PTHR30032:SF8">
    <property type="entry name" value="GERMINATION-SPECIFIC N-ACETYLMURAMOYL-L-ALANINE AMIDASE"/>
    <property type="match status" value="1"/>
</dbReference>
<dbReference type="InterPro" id="IPR007253">
    <property type="entry name" value="Cell_wall-bd_2"/>
</dbReference>
<feature type="signal peptide" evidence="1">
    <location>
        <begin position="1"/>
        <end position="29"/>
    </location>
</feature>
<name>A0A386H2R6_9CLOT</name>
<dbReference type="Pfam" id="PF04122">
    <property type="entry name" value="CW_binding_2"/>
    <property type="match status" value="3"/>
</dbReference>
<dbReference type="KEGG" id="cfer:D4Z93_05260"/>
<feature type="domain" description="Prolow-density lipoprotein receptor-related protein 1-like beta-propeller" evidence="2">
    <location>
        <begin position="347"/>
        <end position="623"/>
    </location>
</feature>
<protein>
    <submittedName>
        <fullName evidence="3">Cell wall-binding repeat-containing protein</fullName>
    </submittedName>
</protein>
<dbReference type="InterPro" id="IPR011042">
    <property type="entry name" value="6-blade_b-propeller_TolB-like"/>
</dbReference>
<dbReference type="EMBL" id="CP032416">
    <property type="protein sequence ID" value="AYD39956.1"/>
    <property type="molecule type" value="Genomic_DNA"/>
</dbReference>
<dbReference type="InterPro" id="IPR051922">
    <property type="entry name" value="Bact_Sporulation_Assoc"/>
</dbReference>
<dbReference type="InterPro" id="IPR032485">
    <property type="entry name" value="LRP1-like_beta_prop"/>
</dbReference>
<reference evidence="3 4" key="1">
    <citation type="journal article" date="2019" name="Int. J. Syst. Evol. Microbiol.">
        <title>Clostridium fermenticellae sp. nov., isolated from the mud in a fermentation cellar for the production of the Chinese liquor, baijiu.</title>
        <authorList>
            <person name="Xu P.X."/>
            <person name="Chai L.J."/>
            <person name="Qiu T."/>
            <person name="Zhang X.J."/>
            <person name="Lu Z.M."/>
            <person name="Xiao C."/>
            <person name="Wang S.T."/>
            <person name="Shen C.H."/>
            <person name="Shi J.S."/>
            <person name="Xu Z.H."/>
        </authorList>
    </citation>
    <scope>NUCLEOTIDE SEQUENCE [LARGE SCALE GENOMIC DNA]</scope>
    <source>
        <strain evidence="3 4">JN500901</strain>
    </source>
</reference>
<keyword evidence="1" id="KW-0732">Signal</keyword>
<dbReference type="Gene3D" id="3.40.50.12090">
    <property type="match status" value="3"/>
</dbReference>
<dbReference type="PANTHER" id="PTHR30032">
    <property type="entry name" value="N-ACETYLMURAMOYL-L-ALANINE AMIDASE-RELATED"/>
    <property type="match status" value="1"/>
</dbReference>
<gene>
    <name evidence="3" type="ORF">D4Z93_05260</name>
</gene>
<proteinExistence type="predicted"/>
<sequence length="684" mass="76302">MLRRKLLMNVLISTAVTGMLMMSSYKVSAAYAVNSERLWGSDRYETCSKIVEEGWKTTSNYAVIVNGENFPDALSASVLAKKYDAPILLTEADKLDDNSYNELKRLNVKQAIIVGGDGVVNPSIEKSVQNMGISTQRFYGLDRNETSAAVAGQVGTENGIILAADSDFHDALSIAPIAAKLQIPIILMPKDTVPDSVMNFISGRDIPKTYVLGNSDVISDSAAYQFPNVQRITGKDNYDMNINIIKAFEDKFNFNNICLAYSEQFPDALSTSAFAAINGNPIVFVSDNNDLNAKYLLADKKSDVKNMYVIGGSAGIKDSELDDIKQSINYEVDDTKSNSGSNVYYYNVENNGSSIVNDGGYMYFGLNSNNSISGLTKGIYSIKSDNTDITKAQKISDDFANKIWSNNNWLYYADYSDNNGNGAFFRVNKTGTDKQKVSDNNLRYLNFDGDNIYYSEYISSDNPKNFLIYKMNGDGTSKQQIGSARGIYLQKVDNYIYYLNVDDNYRIYRISTDGLYNQLISNDSAIDYMKVSGDFIYYCNSDDNDSIYRIRKDGTQRQKLNFDNSKNVNIVGNYIYYGSADDNNSDSLYKMEIDGSNKKLLSSVDCSTAIKVKDDYIYCSGYNSKGIYSIKTDGSSYKLINNSSNIVSLNTIGNWIYYGTIDPTSMEINLYRMKLDGSSNQKIQ</sequence>
<dbReference type="SUPFAM" id="SSF69304">
    <property type="entry name" value="Tricorn protease N-terminal domain"/>
    <property type="match status" value="1"/>
</dbReference>
<evidence type="ECO:0000313" key="4">
    <source>
        <dbReference type="Proteomes" id="UP000266301"/>
    </source>
</evidence>
<accession>A0A386H2R6</accession>
<evidence type="ECO:0000256" key="1">
    <source>
        <dbReference type="SAM" id="SignalP"/>
    </source>
</evidence>
<feature type="chain" id="PRO_5017406973" evidence="1">
    <location>
        <begin position="30"/>
        <end position="684"/>
    </location>
</feature>